<name>A0A5P9Q6B3_9MICO</name>
<proteinExistence type="predicted"/>
<gene>
    <name evidence="1" type="ORF">KDY119_00436</name>
</gene>
<dbReference type="KEGG" id="lxl:KDY119_00436"/>
<accession>A0A5P9Q6B3</accession>
<reference evidence="1 2" key="1">
    <citation type="submission" date="2019-10" db="EMBL/GenBank/DDBJ databases">
        <title>Genome sequence of Luteimicrobium xylanilyticum HY-24.</title>
        <authorList>
            <person name="Kim D.Y."/>
            <person name="Park H.-Y."/>
        </authorList>
    </citation>
    <scope>NUCLEOTIDE SEQUENCE [LARGE SCALE GENOMIC DNA]</scope>
    <source>
        <strain evidence="1 2">HY-24</strain>
    </source>
</reference>
<dbReference type="OrthoDB" id="4829464at2"/>
<dbReference type="RefSeq" id="WP_153021862.1">
    <property type="nucleotide sequence ID" value="NZ_BAABIH010000013.1"/>
</dbReference>
<dbReference type="EMBL" id="CP045529">
    <property type="protein sequence ID" value="QFU96944.1"/>
    <property type="molecule type" value="Genomic_DNA"/>
</dbReference>
<evidence type="ECO:0000313" key="1">
    <source>
        <dbReference type="EMBL" id="QFU96944.1"/>
    </source>
</evidence>
<evidence type="ECO:0000313" key="2">
    <source>
        <dbReference type="Proteomes" id="UP000326702"/>
    </source>
</evidence>
<keyword evidence="2" id="KW-1185">Reference proteome</keyword>
<organism evidence="1 2">
    <name type="scientific">Luteimicrobium xylanilyticum</name>
    <dbReference type="NCBI Taxonomy" id="1133546"/>
    <lineage>
        <taxon>Bacteria</taxon>
        <taxon>Bacillati</taxon>
        <taxon>Actinomycetota</taxon>
        <taxon>Actinomycetes</taxon>
        <taxon>Micrococcales</taxon>
        <taxon>Luteimicrobium</taxon>
    </lineage>
</organism>
<dbReference type="AlphaFoldDB" id="A0A5P9Q6B3"/>
<protein>
    <submittedName>
        <fullName evidence="1">Uncharacterized protein</fullName>
    </submittedName>
</protein>
<dbReference type="Proteomes" id="UP000326702">
    <property type="component" value="Chromosome"/>
</dbReference>
<sequence>MPTPEYPDPVWFELPESERVIYLSPEEADQLEAVLDEEPRVIPELAAAIHKVRE</sequence>